<gene>
    <name evidence="2" type="ORF">PR048_032518</name>
</gene>
<protein>
    <submittedName>
        <fullName evidence="2">Uncharacterized protein</fullName>
    </submittedName>
</protein>
<feature type="region of interest" description="Disordered" evidence="1">
    <location>
        <begin position="181"/>
        <end position="202"/>
    </location>
</feature>
<proteinExistence type="predicted"/>
<evidence type="ECO:0000256" key="1">
    <source>
        <dbReference type="SAM" id="MobiDB-lite"/>
    </source>
</evidence>
<dbReference type="EMBL" id="JARBHB010000016">
    <property type="protein sequence ID" value="KAJ8866657.1"/>
    <property type="molecule type" value="Genomic_DNA"/>
</dbReference>
<evidence type="ECO:0000313" key="2">
    <source>
        <dbReference type="EMBL" id="KAJ8866657.1"/>
    </source>
</evidence>
<organism evidence="2 3">
    <name type="scientific">Dryococelus australis</name>
    <dbReference type="NCBI Taxonomy" id="614101"/>
    <lineage>
        <taxon>Eukaryota</taxon>
        <taxon>Metazoa</taxon>
        <taxon>Ecdysozoa</taxon>
        <taxon>Arthropoda</taxon>
        <taxon>Hexapoda</taxon>
        <taxon>Insecta</taxon>
        <taxon>Pterygota</taxon>
        <taxon>Neoptera</taxon>
        <taxon>Polyneoptera</taxon>
        <taxon>Phasmatodea</taxon>
        <taxon>Verophasmatodea</taxon>
        <taxon>Anareolatae</taxon>
        <taxon>Phasmatidae</taxon>
        <taxon>Eurycanthinae</taxon>
        <taxon>Dryococelus</taxon>
    </lineage>
</organism>
<evidence type="ECO:0000313" key="3">
    <source>
        <dbReference type="Proteomes" id="UP001159363"/>
    </source>
</evidence>
<reference evidence="2 3" key="1">
    <citation type="submission" date="2023-02" db="EMBL/GenBank/DDBJ databases">
        <title>LHISI_Scaffold_Assembly.</title>
        <authorList>
            <person name="Stuart O.P."/>
            <person name="Cleave R."/>
            <person name="Magrath M.J.L."/>
            <person name="Mikheyev A.S."/>
        </authorList>
    </citation>
    <scope>NUCLEOTIDE SEQUENCE [LARGE SCALE GENOMIC DNA]</scope>
    <source>
        <strain evidence="2">Daus_M_001</strain>
        <tissue evidence="2">Leg muscle</tissue>
    </source>
</reference>
<sequence length="202" mass="21998">MVAEQLARLPPTKANRAQSPAGVTGFPQVGIVPDDGVGRRVFSGISRFPGPFIPTPRRSILTSINLIGSQVLAVKSHPNLFTHSRAQLSVEQFISHCVEETQGGWRAAVNPGKWPSLVFDCTSGTPFPGSASDNGVFRGEATRWKHLLRVIMASSSVTAELCHTEEEKRYEVRILDKRGYRAEQPPTLPDAETRAIRAGQVG</sequence>
<comment type="caution">
    <text evidence="2">The sequence shown here is derived from an EMBL/GenBank/DDBJ whole genome shotgun (WGS) entry which is preliminary data.</text>
</comment>
<accession>A0ABQ9G3L1</accession>
<dbReference type="Proteomes" id="UP001159363">
    <property type="component" value="Chromosome 15"/>
</dbReference>
<name>A0ABQ9G3L1_9NEOP</name>
<keyword evidence="3" id="KW-1185">Reference proteome</keyword>
<feature type="region of interest" description="Disordered" evidence="1">
    <location>
        <begin position="1"/>
        <end position="21"/>
    </location>
</feature>